<evidence type="ECO:0000256" key="4">
    <source>
        <dbReference type="ARBA" id="ARBA00022643"/>
    </source>
</evidence>
<reference evidence="10 11" key="1">
    <citation type="submission" date="2023-07" db="EMBL/GenBank/DDBJ databases">
        <title>Genomic Encyclopedia of Type Strains, Phase IV (KMG-IV): sequencing the most valuable type-strain genomes for metagenomic binning, comparative biology and taxonomic classification.</title>
        <authorList>
            <person name="Goeker M."/>
        </authorList>
    </citation>
    <scope>NUCLEOTIDE SEQUENCE [LARGE SCALE GENOMIC DNA]</scope>
    <source>
        <strain evidence="10 11">DSM 17723</strain>
    </source>
</reference>
<dbReference type="InterPro" id="IPR000415">
    <property type="entry name" value="Nitroreductase-like"/>
</dbReference>
<evidence type="ECO:0000313" key="11">
    <source>
        <dbReference type="Proteomes" id="UP001232245"/>
    </source>
</evidence>
<comment type="similarity">
    <text evidence="2 8">Belongs to the nitroreductase family.</text>
</comment>
<keyword evidence="11" id="KW-1185">Reference proteome</keyword>
<gene>
    <name evidence="10" type="ORF">J2S02_002241</name>
</gene>
<evidence type="ECO:0000259" key="9">
    <source>
        <dbReference type="Pfam" id="PF00881"/>
    </source>
</evidence>
<name>A0ABT9Z0Y0_9BACI</name>
<evidence type="ECO:0000256" key="7">
    <source>
        <dbReference type="ARBA" id="ARBA00023027"/>
    </source>
</evidence>
<dbReference type="PIRSF" id="PIRSF000232">
    <property type="entry name" value="YdjA"/>
    <property type="match status" value="1"/>
</dbReference>
<keyword evidence="5 8" id="KW-0521">NADP</keyword>
<evidence type="ECO:0000256" key="5">
    <source>
        <dbReference type="ARBA" id="ARBA00022857"/>
    </source>
</evidence>
<dbReference type="InterPro" id="IPR029479">
    <property type="entry name" value="Nitroreductase"/>
</dbReference>
<keyword evidence="4 8" id="KW-0288">FMN</keyword>
<accession>A0ABT9Z0Y0</accession>
<comment type="caution">
    <text evidence="10">The sequence shown here is derived from an EMBL/GenBank/DDBJ whole genome shotgun (WGS) entry which is preliminary data.</text>
</comment>
<dbReference type="CDD" id="cd02135">
    <property type="entry name" value="YdjA-like"/>
    <property type="match status" value="1"/>
</dbReference>
<dbReference type="EMBL" id="JAUSTZ010000003">
    <property type="protein sequence ID" value="MDQ0225897.1"/>
    <property type="molecule type" value="Genomic_DNA"/>
</dbReference>
<feature type="domain" description="Nitroreductase" evidence="9">
    <location>
        <begin position="7"/>
        <end position="168"/>
    </location>
</feature>
<keyword evidence="7 8" id="KW-0520">NAD</keyword>
<sequence>MDIFTAIKERRSVGVVKSDPVPTELLEKILEAGTWAPAHHRTEPWRFFVLTGDARKSLGKALAKYTEKTLEDPSSEESVSRLEKISQKALRAPVIIAAAVEPSDDKKVILKEEYAAVNAAIQNMLLAAHALGLGAVWRTGHVCYSEEVKELFKLSEQSEMLGFIYLGYPEEKKLTGKRKHFSEVTKWVAKEEDF</sequence>
<dbReference type="Proteomes" id="UP001232245">
    <property type="component" value="Unassembled WGS sequence"/>
</dbReference>
<dbReference type="InterPro" id="IPR026021">
    <property type="entry name" value="YdjA-like"/>
</dbReference>
<organism evidence="10 11">
    <name type="scientific">Metabacillus niabensis</name>
    <dbReference type="NCBI Taxonomy" id="324854"/>
    <lineage>
        <taxon>Bacteria</taxon>
        <taxon>Bacillati</taxon>
        <taxon>Bacillota</taxon>
        <taxon>Bacilli</taxon>
        <taxon>Bacillales</taxon>
        <taxon>Bacillaceae</taxon>
        <taxon>Metabacillus</taxon>
    </lineage>
</organism>
<dbReference type="PANTHER" id="PTHR43821">
    <property type="entry name" value="NAD(P)H NITROREDUCTASE YDJA-RELATED"/>
    <property type="match status" value="1"/>
</dbReference>
<evidence type="ECO:0000256" key="2">
    <source>
        <dbReference type="ARBA" id="ARBA00007118"/>
    </source>
</evidence>
<protein>
    <recommendedName>
        <fullName evidence="8">Putative NAD(P)H nitroreductase</fullName>
        <ecNumber evidence="8">1.-.-.-</ecNumber>
    </recommendedName>
</protein>
<keyword evidence="6 8" id="KW-0560">Oxidoreductase</keyword>
<dbReference type="EC" id="1.-.-.-" evidence="8"/>
<dbReference type="Pfam" id="PF00881">
    <property type="entry name" value="Nitroreductase"/>
    <property type="match status" value="1"/>
</dbReference>
<keyword evidence="3 8" id="KW-0285">Flavoprotein</keyword>
<evidence type="ECO:0000256" key="8">
    <source>
        <dbReference type="PIRNR" id="PIRNR000232"/>
    </source>
</evidence>
<evidence type="ECO:0000256" key="1">
    <source>
        <dbReference type="ARBA" id="ARBA00001917"/>
    </source>
</evidence>
<dbReference type="RefSeq" id="WP_174880303.1">
    <property type="nucleotide sequence ID" value="NZ_CADEPK010000142.1"/>
</dbReference>
<comment type="cofactor">
    <cofactor evidence="1 8">
        <name>FMN</name>
        <dbReference type="ChEBI" id="CHEBI:58210"/>
    </cofactor>
</comment>
<proteinExistence type="inferred from homology"/>
<dbReference type="SUPFAM" id="SSF55469">
    <property type="entry name" value="FMN-dependent nitroreductase-like"/>
    <property type="match status" value="1"/>
</dbReference>
<dbReference type="InterPro" id="IPR052530">
    <property type="entry name" value="NAD(P)H_nitroreductase"/>
</dbReference>
<dbReference type="PANTHER" id="PTHR43821:SF1">
    <property type="entry name" value="NAD(P)H NITROREDUCTASE YDJA-RELATED"/>
    <property type="match status" value="1"/>
</dbReference>
<dbReference type="Gene3D" id="3.40.109.10">
    <property type="entry name" value="NADH Oxidase"/>
    <property type="match status" value="1"/>
</dbReference>
<evidence type="ECO:0000313" key="10">
    <source>
        <dbReference type="EMBL" id="MDQ0225897.1"/>
    </source>
</evidence>
<evidence type="ECO:0000256" key="3">
    <source>
        <dbReference type="ARBA" id="ARBA00022630"/>
    </source>
</evidence>
<evidence type="ECO:0000256" key="6">
    <source>
        <dbReference type="ARBA" id="ARBA00023002"/>
    </source>
</evidence>